<keyword evidence="3" id="KW-1185">Reference proteome</keyword>
<dbReference type="PANTHER" id="PTHR31157">
    <property type="entry name" value="SCP DOMAIN-CONTAINING PROTEIN"/>
    <property type="match status" value="1"/>
</dbReference>
<dbReference type="STRING" id="1630136.AS592_02135"/>
<evidence type="ECO:0000259" key="1">
    <source>
        <dbReference type="Pfam" id="PF00188"/>
    </source>
</evidence>
<organism evidence="2 3">
    <name type="scientific">Sulfurovum riftiae</name>
    <dbReference type="NCBI Taxonomy" id="1630136"/>
    <lineage>
        <taxon>Bacteria</taxon>
        <taxon>Pseudomonadati</taxon>
        <taxon>Campylobacterota</taxon>
        <taxon>Epsilonproteobacteria</taxon>
        <taxon>Campylobacterales</taxon>
        <taxon>Sulfurovaceae</taxon>
        <taxon>Sulfurovum</taxon>
    </lineage>
</organism>
<dbReference type="PANTHER" id="PTHR31157:SF1">
    <property type="entry name" value="SCP DOMAIN-CONTAINING PROTEIN"/>
    <property type="match status" value="1"/>
</dbReference>
<dbReference type="AlphaFoldDB" id="A0A151CFD5"/>
<dbReference type="Gene3D" id="3.40.33.10">
    <property type="entry name" value="CAP"/>
    <property type="match status" value="1"/>
</dbReference>
<gene>
    <name evidence="2" type="ORF">AS592_02135</name>
</gene>
<dbReference type="Proteomes" id="UP000075359">
    <property type="component" value="Unassembled WGS sequence"/>
</dbReference>
<reference evidence="2 3" key="1">
    <citation type="submission" date="2015-11" db="EMBL/GenBank/DDBJ databases">
        <title>Draft genome of Sulfurovum riftiae 1812E, a member of the Epsilonproteobacteria isolated from the tube of the deep-sea hydrothermal vent tubewom Riftia pachyptila.</title>
        <authorList>
            <person name="Vetriani C."/>
            <person name="Giovannelli D."/>
        </authorList>
    </citation>
    <scope>NUCLEOTIDE SEQUENCE [LARGE SCALE GENOMIC DNA]</scope>
    <source>
        <strain evidence="2 3">1812E</strain>
    </source>
</reference>
<dbReference type="InterPro" id="IPR035940">
    <property type="entry name" value="CAP_sf"/>
</dbReference>
<accession>A0A151CFD5</accession>
<dbReference type="EMBL" id="LNKT01000045">
    <property type="protein sequence ID" value="KYJ86184.1"/>
    <property type="molecule type" value="Genomic_DNA"/>
</dbReference>
<name>A0A151CFD5_9BACT</name>
<evidence type="ECO:0000313" key="3">
    <source>
        <dbReference type="Proteomes" id="UP000075359"/>
    </source>
</evidence>
<protein>
    <recommendedName>
        <fullName evidence="1">SCP domain-containing protein</fullName>
    </recommendedName>
</protein>
<comment type="caution">
    <text evidence="2">The sequence shown here is derived from an EMBL/GenBank/DDBJ whole genome shotgun (WGS) entry which is preliminary data.</text>
</comment>
<dbReference type="CDD" id="cd05379">
    <property type="entry name" value="CAP_bacterial"/>
    <property type="match status" value="1"/>
</dbReference>
<sequence>MRAKPRRCGNKVYAAAKPLQWNDTLYKAAYEHSKDMAMCCHFSHEGSGRESDWTAKAQALGRCSSFVNRIENNGYTRHRTVAENIAYGANTLKDVMQQWISSEGHCRNIMNPTFTDFGMAKAAASDGRYYWTQTFGADIP</sequence>
<feature type="domain" description="SCP" evidence="1">
    <location>
        <begin position="15"/>
        <end position="135"/>
    </location>
</feature>
<dbReference type="SUPFAM" id="SSF55797">
    <property type="entry name" value="PR-1-like"/>
    <property type="match status" value="1"/>
</dbReference>
<evidence type="ECO:0000313" key="2">
    <source>
        <dbReference type="EMBL" id="KYJ86184.1"/>
    </source>
</evidence>
<dbReference type="Pfam" id="PF00188">
    <property type="entry name" value="CAP"/>
    <property type="match status" value="1"/>
</dbReference>
<dbReference type="InterPro" id="IPR014044">
    <property type="entry name" value="CAP_dom"/>
</dbReference>
<proteinExistence type="predicted"/>